<comment type="caution">
    <text evidence="10">The sequence shown here is derived from an EMBL/GenBank/DDBJ whole genome shotgun (WGS) entry which is preliminary data.</text>
</comment>
<accession>A0A1V6WZU2</accession>
<evidence type="ECO:0000256" key="6">
    <source>
        <dbReference type="ARBA" id="ARBA00047512"/>
    </source>
</evidence>
<reference evidence="11" key="2">
    <citation type="journal article" date="2017" name="Nat. Microbiol.">
        <title>Global analysis of biosynthetic gene clusters reveals vast potential of secondary metabolite production in Penicillium species.</title>
        <authorList>
            <person name="Nielsen J.C."/>
            <person name="Grijseels S."/>
            <person name="Prigent S."/>
            <person name="Ji B."/>
            <person name="Dainat J."/>
            <person name="Nielsen K.F."/>
            <person name="Frisvad J.C."/>
            <person name="Workman M."/>
            <person name="Nielsen J."/>
        </authorList>
    </citation>
    <scope>NUCLEOTIDE SEQUENCE [LARGE SCALE GENOMIC DNA]</scope>
    <source>
        <strain evidence="11">IBT 13039</strain>
    </source>
</reference>
<evidence type="ECO:0000313" key="11">
    <source>
        <dbReference type="Proteomes" id="UP000191691"/>
    </source>
</evidence>
<dbReference type="EC" id="3.1.4.46" evidence="2"/>
<evidence type="ECO:0000256" key="2">
    <source>
        <dbReference type="ARBA" id="ARBA00012247"/>
    </source>
</evidence>
<comment type="similarity">
    <text evidence="1">Belongs to the glycerophosphoryl diester phosphodiesterase family.</text>
</comment>
<dbReference type="AlphaFoldDB" id="A0A1V6WZU2"/>
<dbReference type="OrthoDB" id="47785at2759"/>
<reference evidence="10" key="1">
    <citation type="submission" date="2016-10" db="EMBL/GenBank/DDBJ databases">
        <title>Uncovering the secondary metabolism of Penicillium species provides insights into the evolution of 6-MSA pathways.</title>
        <authorList>
            <person name="Nielsen J.C."/>
            <person name="Nielsen J."/>
        </authorList>
    </citation>
    <scope>NUCLEOTIDE SEQUENCE [LARGE SCALE GENOMIC DNA]</scope>
    <source>
        <strain evidence="10">IBT 13039</strain>
    </source>
</reference>
<evidence type="ECO:0000259" key="8">
    <source>
        <dbReference type="PROSITE" id="PS51704"/>
    </source>
</evidence>
<dbReference type="PROSITE" id="PS51704">
    <property type="entry name" value="GP_PDE"/>
    <property type="match status" value="1"/>
</dbReference>
<gene>
    <name evidence="10" type="ORF">PENNAL_c0153G04095</name>
    <name evidence="9" type="ORF">PNAL_LOCUS4972</name>
</gene>
<protein>
    <recommendedName>
        <fullName evidence="2">glycerophosphodiester phosphodiesterase</fullName>
        <ecNumber evidence="2">3.1.4.46</ecNumber>
    </recommendedName>
</protein>
<dbReference type="SUPFAM" id="SSF51695">
    <property type="entry name" value="PLC-like phosphodiesterases"/>
    <property type="match status" value="1"/>
</dbReference>
<evidence type="ECO:0000256" key="7">
    <source>
        <dbReference type="SAM" id="SignalP"/>
    </source>
</evidence>
<evidence type="ECO:0000256" key="5">
    <source>
        <dbReference type="ARBA" id="ARBA00022801"/>
    </source>
</evidence>
<keyword evidence="3 7" id="KW-0732">Signal</keyword>
<feature type="chain" id="PRO_5012596386" description="glycerophosphodiester phosphodiesterase" evidence="7">
    <location>
        <begin position="18"/>
        <end position="414"/>
    </location>
</feature>
<evidence type="ECO:0000256" key="3">
    <source>
        <dbReference type="ARBA" id="ARBA00022729"/>
    </source>
</evidence>
<evidence type="ECO:0000313" key="10">
    <source>
        <dbReference type="EMBL" id="OQE68404.1"/>
    </source>
</evidence>
<reference evidence="9" key="3">
    <citation type="submission" date="2021-07" db="EMBL/GenBank/DDBJ databases">
        <authorList>
            <person name="Branca A.L. A."/>
        </authorList>
    </citation>
    <scope>NUCLEOTIDE SEQUENCE</scope>
</reference>
<dbReference type="GO" id="GO:0008889">
    <property type="term" value="F:glycerophosphodiester phosphodiesterase activity"/>
    <property type="evidence" value="ECO:0007669"/>
    <property type="project" value="UniProtKB-EC"/>
</dbReference>
<evidence type="ECO:0000313" key="9">
    <source>
        <dbReference type="EMBL" id="CAG8110734.1"/>
    </source>
</evidence>
<feature type="domain" description="GP-PDE" evidence="8">
    <location>
        <begin position="68"/>
        <end position="385"/>
    </location>
</feature>
<dbReference type="Proteomes" id="UP000191691">
    <property type="component" value="Unassembled WGS sequence"/>
</dbReference>
<dbReference type="GO" id="GO:0006629">
    <property type="term" value="P:lipid metabolic process"/>
    <property type="evidence" value="ECO:0007669"/>
    <property type="project" value="InterPro"/>
</dbReference>
<keyword evidence="4" id="KW-0319">Glycerol metabolism</keyword>
<dbReference type="OMA" id="GGWYYQS"/>
<sequence>MHLPVLPLLLTAGAVTAMPAVSHDQGKTVVSNIQVGPRPFYLVDDMSESPLKQKLASCSEKPIQKAPAFSISHRGGPLQFPEHSRQGMLAGARMGAGIIECDVAFTKDRELVCRHSQCDLHTTTNILMIPELAAKCSKPFTPATASRPASAQCCTSDITLAEFKSLCAKMDSSNAAATTPQQYQYGGPAWRTELYDTCAEPMEHNEYIELIDSLGLQLSPELKKPAVAMPFQGSYTQEMYAQQLIDDYKRRGIDPGRVWPQSFLQADILYWIDNEPSFGRQAIYLDERVDTKDGYQTAVDSLPELAKRGVKIMAPPIFALLNATADGEIVPSEYAVAAKDAGLDLFTWSLERSGPLQQAAKTSEYYVQSVASTISKDGDLYRIVDALARKVGVGGIFSDWPATVTYYANCMGFN</sequence>
<dbReference type="InterPro" id="IPR030395">
    <property type="entry name" value="GP_PDE_dom"/>
</dbReference>
<dbReference type="InterPro" id="IPR017946">
    <property type="entry name" value="PLC-like_Pdiesterase_TIM-brl"/>
</dbReference>
<dbReference type="CDD" id="cd08560">
    <property type="entry name" value="GDPD_EcGlpQ_like_1"/>
    <property type="match status" value="1"/>
</dbReference>
<dbReference type="GO" id="GO:0006071">
    <property type="term" value="P:glycerol metabolic process"/>
    <property type="evidence" value="ECO:0007669"/>
    <property type="project" value="UniProtKB-KW"/>
</dbReference>
<dbReference type="Gene3D" id="3.20.20.190">
    <property type="entry name" value="Phosphatidylinositol (PI) phosphodiesterase"/>
    <property type="match status" value="1"/>
</dbReference>
<feature type="signal peptide" evidence="7">
    <location>
        <begin position="1"/>
        <end position="17"/>
    </location>
</feature>
<dbReference type="Pfam" id="PF03009">
    <property type="entry name" value="GDPD"/>
    <property type="match status" value="1"/>
</dbReference>
<dbReference type="PANTHER" id="PTHR43620:SF7">
    <property type="entry name" value="GLYCEROPHOSPHODIESTER PHOSPHODIESTERASE GDPD5-RELATED"/>
    <property type="match status" value="1"/>
</dbReference>
<dbReference type="EMBL" id="MOOB01000153">
    <property type="protein sequence ID" value="OQE68404.1"/>
    <property type="molecule type" value="Genomic_DNA"/>
</dbReference>
<dbReference type="FunFam" id="3.20.20.190:FF:000040">
    <property type="entry name" value="Glycerophosphoryl diester phosphodiesterase family protein"/>
    <property type="match status" value="1"/>
</dbReference>
<organism evidence="10 11">
    <name type="scientific">Penicillium nalgiovense</name>
    <dbReference type="NCBI Taxonomy" id="60175"/>
    <lineage>
        <taxon>Eukaryota</taxon>
        <taxon>Fungi</taxon>
        <taxon>Dikarya</taxon>
        <taxon>Ascomycota</taxon>
        <taxon>Pezizomycotina</taxon>
        <taxon>Eurotiomycetes</taxon>
        <taxon>Eurotiomycetidae</taxon>
        <taxon>Eurotiales</taxon>
        <taxon>Aspergillaceae</taxon>
        <taxon>Penicillium</taxon>
    </lineage>
</organism>
<dbReference type="PANTHER" id="PTHR43620">
    <property type="entry name" value="GLYCEROPHOSPHORYL DIESTER PHOSPHODIESTERASE"/>
    <property type="match status" value="1"/>
</dbReference>
<comment type="catalytic activity">
    <reaction evidence="6">
        <text>a sn-glycero-3-phosphodiester + H2O = an alcohol + sn-glycerol 3-phosphate + H(+)</text>
        <dbReference type="Rhea" id="RHEA:12969"/>
        <dbReference type="ChEBI" id="CHEBI:15377"/>
        <dbReference type="ChEBI" id="CHEBI:15378"/>
        <dbReference type="ChEBI" id="CHEBI:30879"/>
        <dbReference type="ChEBI" id="CHEBI:57597"/>
        <dbReference type="ChEBI" id="CHEBI:83408"/>
        <dbReference type="EC" id="3.1.4.46"/>
    </reaction>
</comment>
<evidence type="ECO:0000256" key="4">
    <source>
        <dbReference type="ARBA" id="ARBA00022798"/>
    </source>
</evidence>
<dbReference type="STRING" id="60175.A0A1V6WZU2"/>
<name>A0A1V6WZU2_PENNA</name>
<evidence type="ECO:0000256" key="1">
    <source>
        <dbReference type="ARBA" id="ARBA00007277"/>
    </source>
</evidence>
<proteinExistence type="inferred from homology"/>
<dbReference type="Proteomes" id="UP001153461">
    <property type="component" value="Unassembled WGS sequence"/>
</dbReference>
<keyword evidence="5" id="KW-0378">Hydrolase</keyword>
<dbReference type="EMBL" id="CAJVNV010000214">
    <property type="protein sequence ID" value="CAG8110734.1"/>
    <property type="molecule type" value="Genomic_DNA"/>
</dbReference>
<keyword evidence="11" id="KW-1185">Reference proteome</keyword>